<gene>
    <name evidence="2" type="ORF">MKW98_000908</name>
</gene>
<reference evidence="2" key="1">
    <citation type="submission" date="2022-04" db="EMBL/GenBank/DDBJ databases">
        <title>A functionally conserved STORR gene fusion in Papaver species that diverged 16.8 million years ago.</title>
        <authorList>
            <person name="Catania T."/>
        </authorList>
    </citation>
    <scope>NUCLEOTIDE SEQUENCE</scope>
    <source>
        <strain evidence="2">S-188037</strain>
    </source>
</reference>
<dbReference type="AlphaFoldDB" id="A0AAD4XDF9"/>
<sequence>ARYSYATKSQTSENGFFLNTSQSAKGFGMQSSLDNTYGSILPQASLVSPSKLRNGSLCLSDYPQALTLQDLRYATSTTNQPKQPARQQYWSFDSESASRDTMKHDNQSLQVQSSYEEWPNKTRDYWLDQNDNSDHSPFSTTTQLSMSMPVASFGSSAASSHSPN</sequence>
<dbReference type="Proteomes" id="UP001202328">
    <property type="component" value="Unassembled WGS sequence"/>
</dbReference>
<feature type="region of interest" description="Disordered" evidence="1">
    <location>
        <begin position="94"/>
        <end position="114"/>
    </location>
</feature>
<protein>
    <submittedName>
        <fullName evidence="2">Uncharacterized protein</fullName>
    </submittedName>
</protein>
<organism evidence="2 3">
    <name type="scientific">Papaver atlanticum</name>
    <dbReference type="NCBI Taxonomy" id="357466"/>
    <lineage>
        <taxon>Eukaryota</taxon>
        <taxon>Viridiplantae</taxon>
        <taxon>Streptophyta</taxon>
        <taxon>Embryophyta</taxon>
        <taxon>Tracheophyta</taxon>
        <taxon>Spermatophyta</taxon>
        <taxon>Magnoliopsida</taxon>
        <taxon>Ranunculales</taxon>
        <taxon>Papaveraceae</taxon>
        <taxon>Papaveroideae</taxon>
        <taxon>Papaver</taxon>
    </lineage>
</organism>
<proteinExistence type="predicted"/>
<evidence type="ECO:0000313" key="2">
    <source>
        <dbReference type="EMBL" id="KAI3900008.1"/>
    </source>
</evidence>
<feature type="non-terminal residue" evidence="2">
    <location>
        <position position="164"/>
    </location>
</feature>
<dbReference type="EMBL" id="JAJJMB010011750">
    <property type="protein sequence ID" value="KAI3900008.1"/>
    <property type="molecule type" value="Genomic_DNA"/>
</dbReference>
<name>A0AAD4XDF9_9MAGN</name>
<feature type="non-terminal residue" evidence="2">
    <location>
        <position position="1"/>
    </location>
</feature>
<accession>A0AAD4XDF9</accession>
<evidence type="ECO:0000313" key="3">
    <source>
        <dbReference type="Proteomes" id="UP001202328"/>
    </source>
</evidence>
<feature type="compositionally biased region" description="Basic and acidic residues" evidence="1">
    <location>
        <begin position="96"/>
        <end position="106"/>
    </location>
</feature>
<keyword evidence="3" id="KW-1185">Reference proteome</keyword>
<comment type="caution">
    <text evidence="2">The sequence shown here is derived from an EMBL/GenBank/DDBJ whole genome shotgun (WGS) entry which is preliminary data.</text>
</comment>
<evidence type="ECO:0000256" key="1">
    <source>
        <dbReference type="SAM" id="MobiDB-lite"/>
    </source>
</evidence>